<sequence>MRVRGRPILLVPREIVENFYKYIPRVVTKSYVFHNYLLLSRVEDVFNRSFRIYNEHGLLVGYDSLMIKDFLIHKDILYLLQGRGVQIIKNITGIIKKFSYHVADYAGETSEHLEEILDDLLQRRKENVASFDSIPTTIFFNSEEGYFYIGTSRGEIYKMGDYPIFDKEKIPLDLPDKPITEIIKDRKNMLILQGEKVELNEPSLSPYVLSKSNFYFTGPNKETIKIDNGGKTIKKAFLKKNNIFVLYDDESFGFYKILRAKEIQRDSKALKDVYKIKDAILVEGRLYVAGQYTNGENFVGFLSLYNKKIHNVLKTKRIYFDSLGVDPDYLFVGFSTSSFGIALIPMELVNMAPKIDEPYNELEEFQYSLYNLPMKVQEIHPGFNVIYIFGGDYHNKLLIISGEFSKLRTSSDEDLQMKLPEELDYEEGY</sequence>
<reference evidence="1" key="1">
    <citation type="journal article" date="2020" name="mSystems">
        <title>Genome- and Community-Level Interaction Insights into Carbon Utilization and Element Cycling Functions of Hydrothermarchaeota in Hydrothermal Sediment.</title>
        <authorList>
            <person name="Zhou Z."/>
            <person name="Liu Y."/>
            <person name="Xu W."/>
            <person name="Pan J."/>
            <person name="Luo Z.H."/>
            <person name="Li M."/>
        </authorList>
    </citation>
    <scope>NUCLEOTIDE SEQUENCE [LARGE SCALE GENOMIC DNA]</scope>
    <source>
        <strain evidence="1">HyVt-28</strain>
    </source>
</reference>
<organism evidence="1">
    <name type="scientific">candidate division WOR-3 bacterium</name>
    <dbReference type="NCBI Taxonomy" id="2052148"/>
    <lineage>
        <taxon>Bacteria</taxon>
        <taxon>Bacteria division WOR-3</taxon>
    </lineage>
</organism>
<gene>
    <name evidence="1" type="ORF">ENH14_03400</name>
</gene>
<dbReference type="AlphaFoldDB" id="A0A7V0LUQ7"/>
<dbReference type="Proteomes" id="UP000886381">
    <property type="component" value="Unassembled WGS sequence"/>
</dbReference>
<name>A0A7V0LUQ7_UNCW3</name>
<proteinExistence type="predicted"/>
<evidence type="ECO:0000313" key="1">
    <source>
        <dbReference type="EMBL" id="HDL60483.1"/>
    </source>
</evidence>
<protein>
    <submittedName>
        <fullName evidence="1">Uncharacterized protein</fullName>
    </submittedName>
</protein>
<accession>A0A7V0LUQ7</accession>
<comment type="caution">
    <text evidence="1">The sequence shown here is derived from an EMBL/GenBank/DDBJ whole genome shotgun (WGS) entry which is preliminary data.</text>
</comment>
<dbReference type="EMBL" id="DRDR01000146">
    <property type="protein sequence ID" value="HDL60483.1"/>
    <property type="molecule type" value="Genomic_DNA"/>
</dbReference>